<dbReference type="GO" id="GO:0005886">
    <property type="term" value="C:plasma membrane"/>
    <property type="evidence" value="ECO:0007669"/>
    <property type="project" value="UniProtKB-SubCell"/>
</dbReference>
<evidence type="ECO:0000256" key="3">
    <source>
        <dbReference type="ARBA" id="ARBA00022692"/>
    </source>
</evidence>
<sequence>MSNIIKRAYPVLNMHCTGCAATIERAVRKLAGVTDVSVSYDKDLMSVSYDAARLSPGEIRAALLAIGYDLALEEEDYLKETPAIEESGHYRRLRKRVAGAWALTVPLLLLSVFSAYIPYADIMQMILAAIVMAFFGTSFYVNAWRQICIGRAKLDTLVALSTSVAFFFSAFITFFPDLRYAGGLNPGTYYEVTVVVIAFVLTGKLMEERAKGHASVAIHRLRGLQPEVARFMPEGERMDDRVAGIFVPVVLFLSVLTFFVWIFWGGTGVMPHALFAALSILIIACPCALGLATPIALMAGISKAADNHVLVKDALGLEQMSKVDVVVFDKTGTLTEGHPSVTGWLWAQGQEEHYKDVLLAAELTSDHPLANAIIIALEEEEEVTPARLDGSENIIGKGVKVVYQGAVYWVGSHKLLKDFQANLSDILVEMLVQYESEGNSIVYFGRENELLAIIAIKDRIKATSAEAIKELRGQDIDICMLTGDGERTASAVATSLGILRFMADTMPEDKEDFIRELQLQGRTVAMVGDGVNDSRALACADVSIAMAQGTDTAMDVAMVTLMTSDLLLLPKAFRISHLTVTLMNKNLFWAFIYNLVAIPVAAGLLYPVYGILMSPLLAVTAMALSCVSVLLNSLRLPSGR</sequence>
<dbReference type="InterPro" id="IPR023298">
    <property type="entry name" value="ATPase_P-typ_TM_dom_sf"/>
</dbReference>
<dbReference type="PROSITE" id="PS50846">
    <property type="entry name" value="HMA_2"/>
    <property type="match status" value="1"/>
</dbReference>
<accession>F3PYS1</accession>
<dbReference type="CDD" id="cd00371">
    <property type="entry name" value="HMA"/>
    <property type="match status" value="1"/>
</dbReference>
<keyword evidence="10" id="KW-1003">Cell membrane</keyword>
<dbReference type="PROSITE" id="PS00154">
    <property type="entry name" value="ATPASE_E1_E2"/>
    <property type="match status" value="1"/>
</dbReference>
<dbReference type="eggNOG" id="COG2217">
    <property type="taxonomic scope" value="Bacteria"/>
</dbReference>
<dbReference type="EMBL" id="AFBN01000115">
    <property type="protein sequence ID" value="EGF49341.1"/>
    <property type="molecule type" value="Genomic_DNA"/>
</dbReference>
<dbReference type="InterPro" id="IPR017969">
    <property type="entry name" value="Heavy-metal-associated_CS"/>
</dbReference>
<evidence type="ECO:0000313" key="12">
    <source>
        <dbReference type="EMBL" id="EGF49341.1"/>
    </source>
</evidence>
<dbReference type="AlphaFoldDB" id="F3PYS1"/>
<dbReference type="Pfam" id="PF00403">
    <property type="entry name" value="HMA"/>
    <property type="match status" value="1"/>
</dbReference>
<feature type="transmembrane region" description="Helical" evidence="10">
    <location>
        <begin position="156"/>
        <end position="175"/>
    </location>
</feature>
<reference evidence="12 13" key="1">
    <citation type="submission" date="2011-02" db="EMBL/GenBank/DDBJ databases">
        <authorList>
            <person name="Weinstock G."/>
            <person name="Sodergren E."/>
            <person name="Clifton S."/>
            <person name="Fulton L."/>
            <person name="Fulton B."/>
            <person name="Courtney L."/>
            <person name="Fronick C."/>
            <person name="Harrison M."/>
            <person name="Strong C."/>
            <person name="Farmer C."/>
            <person name="Delahaunty K."/>
            <person name="Markovic C."/>
            <person name="Hall O."/>
            <person name="Minx P."/>
            <person name="Tomlinson C."/>
            <person name="Mitreva M."/>
            <person name="Hou S."/>
            <person name="Chen J."/>
            <person name="Wollam A."/>
            <person name="Pepin K.H."/>
            <person name="Johnson M."/>
            <person name="Bhonagiri V."/>
            <person name="Zhang X."/>
            <person name="Suruliraj S."/>
            <person name="Warren W."/>
            <person name="Chinwalla A."/>
            <person name="Mardis E.R."/>
            <person name="Wilson R.K."/>
        </authorList>
    </citation>
    <scope>NUCLEOTIDE SEQUENCE [LARGE SCALE GENOMIC DNA]</scope>
    <source>
        <strain evidence="12 13">YIT 12057</strain>
    </source>
</reference>
<evidence type="ECO:0000256" key="2">
    <source>
        <dbReference type="ARBA" id="ARBA00006024"/>
    </source>
</evidence>
<dbReference type="GeneID" id="86051287"/>
<evidence type="ECO:0000256" key="9">
    <source>
        <dbReference type="ARBA" id="ARBA00023136"/>
    </source>
</evidence>
<dbReference type="Proteomes" id="UP000003416">
    <property type="component" value="Unassembled WGS sequence"/>
</dbReference>
<keyword evidence="9 10" id="KW-0472">Membrane</keyword>
<dbReference type="PANTHER" id="PTHR43520:SF8">
    <property type="entry name" value="P-TYPE CU(+) TRANSPORTER"/>
    <property type="match status" value="1"/>
</dbReference>
<comment type="similarity">
    <text evidence="2 10">Belongs to the cation transport ATPase (P-type) (TC 3.A.3) family. Type IB subfamily.</text>
</comment>
<evidence type="ECO:0000256" key="1">
    <source>
        <dbReference type="ARBA" id="ARBA00004141"/>
    </source>
</evidence>
<dbReference type="NCBIfam" id="TIGR01494">
    <property type="entry name" value="ATPase_P-type"/>
    <property type="match status" value="1"/>
</dbReference>
<comment type="caution">
    <text evidence="12">The sequence shown here is derived from an EMBL/GenBank/DDBJ whole genome shotgun (WGS) entry which is preliminary data.</text>
</comment>
<protein>
    <submittedName>
        <fullName evidence="12">Heavy metal translocating P-type ATPase</fullName>
    </submittedName>
</protein>
<gene>
    <name evidence="12" type="ORF">HMPREF9446_03977</name>
</gene>
<dbReference type="InterPro" id="IPR036163">
    <property type="entry name" value="HMA_dom_sf"/>
</dbReference>
<dbReference type="GO" id="GO:0043682">
    <property type="term" value="F:P-type divalent copper transporter activity"/>
    <property type="evidence" value="ECO:0007669"/>
    <property type="project" value="TreeGrafter"/>
</dbReference>
<dbReference type="GO" id="GO:0016887">
    <property type="term" value="F:ATP hydrolysis activity"/>
    <property type="evidence" value="ECO:0007669"/>
    <property type="project" value="InterPro"/>
</dbReference>
<dbReference type="InterPro" id="IPR036412">
    <property type="entry name" value="HAD-like_sf"/>
</dbReference>
<evidence type="ECO:0000256" key="4">
    <source>
        <dbReference type="ARBA" id="ARBA00022723"/>
    </source>
</evidence>
<keyword evidence="6 10" id="KW-0067">ATP-binding</keyword>
<name>F3PYS1_9BACE</name>
<dbReference type="GO" id="GO:0055070">
    <property type="term" value="P:copper ion homeostasis"/>
    <property type="evidence" value="ECO:0007669"/>
    <property type="project" value="TreeGrafter"/>
</dbReference>
<evidence type="ECO:0000259" key="11">
    <source>
        <dbReference type="PROSITE" id="PS50846"/>
    </source>
</evidence>
<dbReference type="PRINTS" id="PR00119">
    <property type="entry name" value="CATATPASE"/>
</dbReference>
<evidence type="ECO:0000256" key="10">
    <source>
        <dbReference type="RuleBase" id="RU362081"/>
    </source>
</evidence>
<evidence type="ECO:0000313" key="13">
    <source>
        <dbReference type="Proteomes" id="UP000003416"/>
    </source>
</evidence>
<feature type="transmembrane region" description="Helical" evidence="10">
    <location>
        <begin position="125"/>
        <end position="144"/>
    </location>
</feature>
<keyword evidence="4 10" id="KW-0479">Metal-binding</keyword>
<dbReference type="Gene3D" id="1.20.1110.10">
    <property type="entry name" value="Calcium-transporting ATPase, transmembrane domain"/>
    <property type="match status" value="1"/>
</dbReference>
<dbReference type="InterPro" id="IPR023214">
    <property type="entry name" value="HAD_sf"/>
</dbReference>
<dbReference type="SFLD" id="SFLDG00002">
    <property type="entry name" value="C1.7:_P-type_atpase_like"/>
    <property type="match status" value="1"/>
</dbReference>
<dbReference type="RefSeq" id="WP_009127143.1">
    <property type="nucleotide sequence ID" value="NZ_GL882697.1"/>
</dbReference>
<dbReference type="Pfam" id="PF00702">
    <property type="entry name" value="Hydrolase"/>
    <property type="match status" value="1"/>
</dbReference>
<dbReference type="Gene3D" id="3.40.1110.10">
    <property type="entry name" value="Calcium-transporting ATPase, cytoplasmic domain N"/>
    <property type="match status" value="1"/>
</dbReference>
<evidence type="ECO:0000256" key="6">
    <source>
        <dbReference type="ARBA" id="ARBA00022840"/>
    </source>
</evidence>
<feature type="transmembrane region" description="Helical" evidence="10">
    <location>
        <begin position="97"/>
        <end position="119"/>
    </location>
</feature>
<evidence type="ECO:0000256" key="5">
    <source>
        <dbReference type="ARBA" id="ARBA00022741"/>
    </source>
</evidence>
<evidence type="ECO:0000256" key="7">
    <source>
        <dbReference type="ARBA" id="ARBA00022967"/>
    </source>
</evidence>
<dbReference type="NCBIfam" id="TIGR01525">
    <property type="entry name" value="ATPase-IB_hvy"/>
    <property type="match status" value="1"/>
</dbReference>
<keyword evidence="3 10" id="KW-0812">Transmembrane</keyword>
<keyword evidence="5 10" id="KW-0547">Nucleotide-binding</keyword>
<keyword evidence="13" id="KW-1185">Reference proteome</keyword>
<dbReference type="InterPro" id="IPR044492">
    <property type="entry name" value="P_typ_ATPase_HD_dom"/>
</dbReference>
<dbReference type="GO" id="GO:0005524">
    <property type="term" value="F:ATP binding"/>
    <property type="evidence" value="ECO:0007669"/>
    <property type="project" value="UniProtKB-UniRule"/>
</dbReference>
<dbReference type="SUPFAM" id="SSF56784">
    <property type="entry name" value="HAD-like"/>
    <property type="match status" value="1"/>
</dbReference>
<evidence type="ECO:0000256" key="8">
    <source>
        <dbReference type="ARBA" id="ARBA00022989"/>
    </source>
</evidence>
<dbReference type="GO" id="GO:0005507">
    <property type="term" value="F:copper ion binding"/>
    <property type="evidence" value="ECO:0007669"/>
    <property type="project" value="TreeGrafter"/>
</dbReference>
<dbReference type="PROSITE" id="PS01229">
    <property type="entry name" value="COF_2"/>
    <property type="match status" value="1"/>
</dbReference>
<dbReference type="HOGENOM" id="CLU_001771_11_2_10"/>
<keyword evidence="7" id="KW-1278">Translocase</keyword>
<dbReference type="InterPro" id="IPR006121">
    <property type="entry name" value="HMA_dom"/>
</dbReference>
<dbReference type="STRING" id="763034.HMPREF9446_03977"/>
<dbReference type="Gene3D" id="3.40.50.1000">
    <property type="entry name" value="HAD superfamily/HAD-like"/>
    <property type="match status" value="1"/>
</dbReference>
<dbReference type="SFLD" id="SFLDS00003">
    <property type="entry name" value="Haloacid_Dehalogenase"/>
    <property type="match status" value="1"/>
</dbReference>
<feature type="transmembrane region" description="Helical" evidence="10">
    <location>
        <begin position="587"/>
        <end position="609"/>
    </location>
</feature>
<dbReference type="PROSITE" id="PS01047">
    <property type="entry name" value="HMA_1"/>
    <property type="match status" value="1"/>
</dbReference>
<feature type="transmembrane region" description="Helical" evidence="10">
    <location>
        <begin position="187"/>
        <end position="206"/>
    </location>
</feature>
<dbReference type="InterPro" id="IPR023299">
    <property type="entry name" value="ATPase_P-typ_cyto_dom_N"/>
</dbReference>
<proteinExistence type="inferred from homology"/>
<feature type="transmembrane region" description="Helical" evidence="10">
    <location>
        <begin position="615"/>
        <end position="634"/>
    </location>
</feature>
<dbReference type="SUPFAM" id="SSF55008">
    <property type="entry name" value="HMA, heavy metal-associated domain"/>
    <property type="match status" value="1"/>
</dbReference>
<dbReference type="InterPro" id="IPR027256">
    <property type="entry name" value="P-typ_ATPase_IB"/>
</dbReference>
<feature type="transmembrane region" description="Helical" evidence="10">
    <location>
        <begin position="270"/>
        <end position="293"/>
    </location>
</feature>
<dbReference type="SUPFAM" id="SSF81665">
    <property type="entry name" value="Calcium ATPase, transmembrane domain M"/>
    <property type="match status" value="1"/>
</dbReference>
<dbReference type="SFLD" id="SFLDF00027">
    <property type="entry name" value="p-type_atpase"/>
    <property type="match status" value="1"/>
</dbReference>
<dbReference type="InterPro" id="IPR018303">
    <property type="entry name" value="ATPase_P-typ_P_site"/>
</dbReference>
<dbReference type="InterPro" id="IPR001757">
    <property type="entry name" value="P_typ_ATPase"/>
</dbReference>
<feature type="domain" description="HMA" evidence="11">
    <location>
        <begin position="5"/>
        <end position="71"/>
    </location>
</feature>
<organism evidence="12 13">
    <name type="scientific">Bacteroides fluxus YIT 12057</name>
    <dbReference type="NCBI Taxonomy" id="763034"/>
    <lineage>
        <taxon>Bacteria</taxon>
        <taxon>Pseudomonadati</taxon>
        <taxon>Bacteroidota</taxon>
        <taxon>Bacteroidia</taxon>
        <taxon>Bacteroidales</taxon>
        <taxon>Bacteroidaceae</taxon>
        <taxon>Bacteroides</taxon>
    </lineage>
</organism>
<keyword evidence="8 10" id="KW-1133">Transmembrane helix</keyword>
<feature type="transmembrane region" description="Helical" evidence="10">
    <location>
        <begin position="242"/>
        <end position="264"/>
    </location>
</feature>
<dbReference type="Gene3D" id="3.30.70.100">
    <property type="match status" value="1"/>
</dbReference>
<comment type="subcellular location">
    <subcellularLocation>
        <location evidence="10">Cell membrane</location>
    </subcellularLocation>
    <subcellularLocation>
        <location evidence="1">Membrane</location>
        <topology evidence="1">Multi-pass membrane protein</topology>
    </subcellularLocation>
</comment>
<dbReference type="PANTHER" id="PTHR43520">
    <property type="entry name" value="ATP7, ISOFORM B"/>
    <property type="match status" value="1"/>
</dbReference>